<proteinExistence type="predicted"/>
<keyword evidence="4" id="KW-1185">Reference proteome</keyword>
<name>A0A6M5YS83_9BACT</name>
<evidence type="ECO:0000313" key="4">
    <source>
        <dbReference type="Proteomes" id="UP000503447"/>
    </source>
</evidence>
<dbReference type="AlphaFoldDB" id="A0A6M5YS83"/>
<dbReference type="KEGG" id="ftj:FTUN_4465"/>
<feature type="region of interest" description="Disordered" evidence="1">
    <location>
        <begin position="329"/>
        <end position="355"/>
    </location>
</feature>
<keyword evidence="2" id="KW-0812">Transmembrane</keyword>
<dbReference type="Proteomes" id="UP000503447">
    <property type="component" value="Chromosome"/>
</dbReference>
<protein>
    <submittedName>
        <fullName evidence="3">Uncharacterized protein</fullName>
    </submittedName>
</protein>
<keyword evidence="2" id="KW-0472">Membrane</keyword>
<gene>
    <name evidence="3" type="ORF">FTUN_4465</name>
</gene>
<feature type="transmembrane region" description="Helical" evidence="2">
    <location>
        <begin position="45"/>
        <end position="66"/>
    </location>
</feature>
<evidence type="ECO:0000256" key="1">
    <source>
        <dbReference type="SAM" id="MobiDB-lite"/>
    </source>
</evidence>
<dbReference type="EMBL" id="CP053452">
    <property type="protein sequence ID" value="QJW96905.1"/>
    <property type="molecule type" value="Genomic_DNA"/>
</dbReference>
<feature type="transmembrane region" description="Helical" evidence="2">
    <location>
        <begin position="264"/>
        <end position="286"/>
    </location>
</feature>
<accession>A0A6M5YS83</accession>
<evidence type="ECO:0000313" key="3">
    <source>
        <dbReference type="EMBL" id="QJW96905.1"/>
    </source>
</evidence>
<feature type="transmembrane region" description="Helical" evidence="2">
    <location>
        <begin position="363"/>
        <end position="383"/>
    </location>
</feature>
<evidence type="ECO:0000256" key="2">
    <source>
        <dbReference type="SAM" id="Phobius"/>
    </source>
</evidence>
<feature type="transmembrane region" description="Helical" evidence="2">
    <location>
        <begin position="398"/>
        <end position="417"/>
    </location>
</feature>
<sequence>MSVMRLFVLGALKSLLRYLLFCAVCYGCVFGLGSALGQYLDPQWAAVYFVGALFLACVALRVIIVFRPGVAVWLGEKTFGAAAASLSSDLPGRLQIGPIGAARFHRPAVAEQAVTDLTARGFVEVGRYLTNLIPSVPVVLLVNPEHALRALLFEAENSRLVVELATEYPDGRYVFFSNCVEYGFDKRPGTASFRDFRATPLQVLDRCLAERPRDGIVPVGPEAAVAAFERESTLSLAWRKARGLTPREVGAVCARFISRALSTLIVGSAGLFVVAALVSAVCARVGDVLPLAAVVPLIVVAMTLPFLALVPLLRGSGLLPRARSCSACPVESRGPERTGAPVPVSEVAPPPAARPEATGQSKWQIILGLWPFLVLPGLALGYFQDQGYAAGTVFESEWIGRVFWGAVVIALVIVPWLRNQYEMARIAAQERGSRRGADTHSVAQK</sequence>
<reference evidence="4" key="1">
    <citation type="submission" date="2020-05" db="EMBL/GenBank/DDBJ databases">
        <title>Frigoriglobus tundricola gen. nov., sp. nov., a psychrotolerant cellulolytic planctomycete of the family Gemmataceae with two divergent copies of 16S rRNA gene.</title>
        <authorList>
            <person name="Kulichevskaya I.S."/>
            <person name="Ivanova A.A."/>
            <person name="Naumoff D.G."/>
            <person name="Beletsky A.V."/>
            <person name="Rijpstra W.I.C."/>
            <person name="Sinninghe Damste J.S."/>
            <person name="Mardanov A.V."/>
            <person name="Ravin N.V."/>
            <person name="Dedysh S.N."/>
        </authorList>
    </citation>
    <scope>NUCLEOTIDE SEQUENCE [LARGE SCALE GENOMIC DNA]</scope>
    <source>
        <strain evidence="4">PL17</strain>
    </source>
</reference>
<keyword evidence="2" id="KW-1133">Transmembrane helix</keyword>
<organism evidence="3 4">
    <name type="scientific">Frigoriglobus tundricola</name>
    <dbReference type="NCBI Taxonomy" id="2774151"/>
    <lineage>
        <taxon>Bacteria</taxon>
        <taxon>Pseudomonadati</taxon>
        <taxon>Planctomycetota</taxon>
        <taxon>Planctomycetia</taxon>
        <taxon>Gemmatales</taxon>
        <taxon>Gemmataceae</taxon>
        <taxon>Frigoriglobus</taxon>
    </lineage>
</organism>
<feature type="transmembrane region" description="Helical" evidence="2">
    <location>
        <begin position="292"/>
        <end position="313"/>
    </location>
</feature>